<evidence type="ECO:0000313" key="3">
    <source>
        <dbReference type="Proteomes" id="UP001642484"/>
    </source>
</evidence>
<evidence type="ECO:0000256" key="1">
    <source>
        <dbReference type="SAM" id="MobiDB-lite"/>
    </source>
</evidence>
<comment type="caution">
    <text evidence="2">The sequence shown here is derived from an EMBL/GenBank/DDBJ whole genome shotgun (WGS) entry which is preliminary data.</text>
</comment>
<gene>
    <name evidence="2" type="ORF">CCMP2556_LOCUS7805</name>
</gene>
<organism evidence="2 3">
    <name type="scientific">Durusdinium trenchii</name>
    <dbReference type="NCBI Taxonomy" id="1381693"/>
    <lineage>
        <taxon>Eukaryota</taxon>
        <taxon>Sar</taxon>
        <taxon>Alveolata</taxon>
        <taxon>Dinophyceae</taxon>
        <taxon>Suessiales</taxon>
        <taxon>Symbiodiniaceae</taxon>
        <taxon>Durusdinium</taxon>
    </lineage>
</organism>
<dbReference type="EMBL" id="CAXAMN010003470">
    <property type="protein sequence ID" value="CAK9004768.1"/>
    <property type="molecule type" value="Genomic_DNA"/>
</dbReference>
<feature type="region of interest" description="Disordered" evidence="1">
    <location>
        <begin position="83"/>
        <end position="230"/>
    </location>
</feature>
<feature type="compositionally biased region" description="Pro residues" evidence="1">
    <location>
        <begin position="143"/>
        <end position="181"/>
    </location>
</feature>
<reference evidence="2 3" key="1">
    <citation type="submission" date="2024-02" db="EMBL/GenBank/DDBJ databases">
        <authorList>
            <person name="Chen Y."/>
            <person name="Shah S."/>
            <person name="Dougan E. K."/>
            <person name="Thang M."/>
            <person name="Chan C."/>
        </authorList>
    </citation>
    <scope>NUCLEOTIDE SEQUENCE [LARGE SCALE GENOMIC DNA]</scope>
</reference>
<sequence length="469" mass="49639">MGLSLLLGNRVAAEQLAAQFQAQQAQQLQSAKFGGAFPAPKLPINMGAQGPGGSWPNMQGGIQGGMTQPGMSNGLQPSVGMKGGAGGMRPNWTSMPQYGQNLPPGQTQGGAQSFPQQYGVRGGNSTLQRSNSYGNGGSGPQVVLPPPGGPGALPPPGAPLAPPGPPNTPAPPAPAPAPQPPLQYGQFGLPSRNSHQRGAAPPPPPPHPNWKPGQPPPPPGPGPPVQKPGGTLEAAMQAAAMLGAAAPGMLEATSAIDFSSKLEDLRRKHPQVKVPSDAWTWKPEELEAWFASGGTTKVGAQVKEQPKETAKEPPKEPQTPRKRSHGEAFGFDIQETLQLQQQLLTSFSETDFQENLKQLQAQHPERKTKGHYDSAAYLEAGLGKVPWGRVKHRRHPVRVLLAWFTSRRCRSSPAVCGKDPSSRLRSQLRAVRSAIWAVHRRSQGMMSAEDVSEIGQAKAKVKTVEAVEQ</sequence>
<feature type="compositionally biased region" description="Basic and acidic residues" evidence="1">
    <location>
        <begin position="304"/>
        <end position="319"/>
    </location>
</feature>
<protein>
    <submittedName>
        <fullName evidence="2">Uncharacterized protein</fullName>
    </submittedName>
</protein>
<keyword evidence="3" id="KW-1185">Reference proteome</keyword>
<proteinExistence type="predicted"/>
<feature type="compositionally biased region" description="Pro residues" evidence="1">
    <location>
        <begin position="200"/>
        <end position="226"/>
    </location>
</feature>
<dbReference type="Proteomes" id="UP001642484">
    <property type="component" value="Unassembled WGS sequence"/>
</dbReference>
<feature type="compositionally biased region" description="Polar residues" evidence="1">
    <location>
        <begin position="123"/>
        <end position="133"/>
    </location>
</feature>
<feature type="compositionally biased region" description="Polar residues" evidence="1">
    <location>
        <begin position="91"/>
        <end position="116"/>
    </location>
</feature>
<accession>A0ABP0IR40</accession>
<name>A0ABP0IR40_9DINO</name>
<dbReference type="PRINTS" id="PR01217">
    <property type="entry name" value="PRICHEXTENSN"/>
</dbReference>
<evidence type="ECO:0000313" key="2">
    <source>
        <dbReference type="EMBL" id="CAK9004768.1"/>
    </source>
</evidence>
<feature type="region of interest" description="Disordered" evidence="1">
    <location>
        <begin position="297"/>
        <end position="325"/>
    </location>
</feature>